<dbReference type="GO" id="GO:1905202">
    <property type="term" value="C:methylcrotonoyl-CoA carboxylase complex"/>
    <property type="evidence" value="ECO:0007669"/>
    <property type="project" value="TreeGrafter"/>
</dbReference>
<dbReference type="UniPathway" id="UPA00363">
    <property type="reaction ID" value="UER00861"/>
</dbReference>
<dbReference type="SUPFAM" id="SSF52096">
    <property type="entry name" value="ClpP/crotonase"/>
    <property type="match status" value="2"/>
</dbReference>
<feature type="domain" description="CoA carboxyltransferase N-terminal" evidence="7">
    <location>
        <begin position="60"/>
        <end position="316"/>
    </location>
</feature>
<protein>
    <recommendedName>
        <fullName evidence="3">methylcrotonoyl-CoA carboxylase</fullName>
        <ecNumber evidence="3">6.4.1.4</ecNumber>
    </recommendedName>
    <alternativeName>
        <fullName evidence="5">3-methylcrotonyl-CoA carboxylase 2</fullName>
    </alternativeName>
    <alternativeName>
        <fullName evidence="4">3-methylcrotonyl-CoA:carbon dioxide ligase subunit beta</fullName>
    </alternativeName>
</protein>
<comment type="pathway">
    <text evidence="2">Amino-acid degradation; L-leucine degradation; (S)-3-hydroxy-3-methylglutaryl-CoA from 3-isovaleryl-CoA: step 2/3.</text>
</comment>
<reference evidence="9" key="1">
    <citation type="submission" date="2014-02" db="EMBL/GenBank/DDBJ databases">
        <authorList>
            <person name="Genoscope - CEA"/>
        </authorList>
    </citation>
    <scope>NUCLEOTIDE SEQUENCE</scope>
    <source>
        <strain evidence="9">LS3</strain>
    </source>
</reference>
<evidence type="ECO:0000313" key="9">
    <source>
        <dbReference type="EMBL" id="CDP38584.1"/>
    </source>
</evidence>
<accession>A0A060TCQ4</accession>
<dbReference type="EMBL" id="HG937694">
    <property type="protein sequence ID" value="CDP38584.1"/>
    <property type="molecule type" value="Genomic_DNA"/>
</dbReference>
<comment type="similarity">
    <text evidence="1">Belongs to the AccD/PCCB family.</text>
</comment>
<reference evidence="9" key="2">
    <citation type="submission" date="2014-06" db="EMBL/GenBank/DDBJ databases">
        <title>The complete genome of Blastobotrys (Arxula) adeninivorans LS3 - a yeast of biotechnological interest.</title>
        <authorList>
            <person name="Kunze G."/>
            <person name="Gaillardin C."/>
            <person name="Czernicka M."/>
            <person name="Durrens P."/>
            <person name="Martin T."/>
            <person name="Boer E."/>
            <person name="Gabaldon T."/>
            <person name="Cruz J."/>
            <person name="Talla E."/>
            <person name="Marck C."/>
            <person name="Goffeau A."/>
            <person name="Barbe V."/>
            <person name="Baret P."/>
            <person name="Baronian K."/>
            <person name="Beier S."/>
            <person name="Bleykasten C."/>
            <person name="Bode R."/>
            <person name="Casaregola S."/>
            <person name="Despons L."/>
            <person name="Fairhead C."/>
            <person name="Giersberg M."/>
            <person name="Gierski P."/>
            <person name="Hahnel U."/>
            <person name="Hartmann A."/>
            <person name="Jankowska D."/>
            <person name="Jubin C."/>
            <person name="Jung P."/>
            <person name="Lafontaine I."/>
            <person name="Leh-Louis V."/>
            <person name="Lemaire M."/>
            <person name="Marcet-Houben M."/>
            <person name="Mascher M."/>
            <person name="Morel G."/>
            <person name="Richard G.-F."/>
            <person name="Riechen J."/>
            <person name="Sacerdot C."/>
            <person name="Sarkar A."/>
            <person name="Savel G."/>
            <person name="Schacherer J."/>
            <person name="Sherman D."/>
            <person name="Straub M.-L."/>
            <person name="Stein N."/>
            <person name="Thierry A."/>
            <person name="Trautwein-Schult A."/>
            <person name="Westhof E."/>
            <person name="Worch S."/>
            <person name="Dujon B."/>
            <person name="Souciet J.-L."/>
            <person name="Wincker P."/>
            <person name="Scholz U."/>
            <person name="Neuveglise N."/>
        </authorList>
    </citation>
    <scope>NUCLEOTIDE SEQUENCE</scope>
    <source>
        <strain evidence="9">LS3</strain>
    </source>
</reference>
<dbReference type="Pfam" id="PF01039">
    <property type="entry name" value="Carboxyl_trans"/>
    <property type="match status" value="1"/>
</dbReference>
<evidence type="ECO:0000256" key="4">
    <source>
        <dbReference type="ARBA" id="ARBA00031237"/>
    </source>
</evidence>
<feature type="domain" description="CoA carboxyltransferase C-terminal" evidence="8">
    <location>
        <begin position="321"/>
        <end position="548"/>
    </location>
</feature>
<dbReference type="PROSITE" id="PS50989">
    <property type="entry name" value="COA_CT_CTER"/>
    <property type="match status" value="1"/>
</dbReference>
<name>A0A060TCQ4_BLAAD</name>
<dbReference type="PANTHER" id="PTHR22855">
    <property type="entry name" value="ACETYL, PROPIONYL, PYRUVATE, AND GLUTACONYL CARBOXYLASE-RELATED"/>
    <property type="match status" value="1"/>
</dbReference>
<dbReference type="InterPro" id="IPR045190">
    <property type="entry name" value="MCCB/AccD1-like"/>
</dbReference>
<proteinExistence type="inferred from homology"/>
<dbReference type="GO" id="GO:0004485">
    <property type="term" value="F:methylcrotonoyl-CoA carboxylase activity"/>
    <property type="evidence" value="ECO:0007669"/>
    <property type="project" value="UniProtKB-EC"/>
</dbReference>
<dbReference type="InterPro" id="IPR011763">
    <property type="entry name" value="COA_CT_C"/>
</dbReference>
<dbReference type="PANTHER" id="PTHR22855:SF13">
    <property type="entry name" value="METHYLCROTONOYL-COA CARBOXYLASE BETA CHAIN, MITOCHONDRIAL"/>
    <property type="match status" value="1"/>
</dbReference>
<dbReference type="FunFam" id="3.90.226.10:FF:000004">
    <property type="entry name" value="Methylcrotonoyl-CoA carboxylase beta chain"/>
    <property type="match status" value="1"/>
</dbReference>
<dbReference type="GO" id="GO:0006552">
    <property type="term" value="P:L-leucine catabolic process"/>
    <property type="evidence" value="ECO:0007669"/>
    <property type="project" value="UniProtKB-UniPathway"/>
</dbReference>
<dbReference type="InterPro" id="IPR034733">
    <property type="entry name" value="AcCoA_carboxyl_beta"/>
</dbReference>
<dbReference type="Gene3D" id="3.90.226.10">
    <property type="entry name" value="2-enoyl-CoA Hydratase, Chain A, domain 1"/>
    <property type="match status" value="2"/>
</dbReference>
<evidence type="ECO:0000259" key="7">
    <source>
        <dbReference type="PROSITE" id="PS50980"/>
    </source>
</evidence>
<gene>
    <name evidence="9" type="ORF">GNLVRS02_ARAD1D37906g</name>
</gene>
<comment type="catalytic activity">
    <reaction evidence="6">
        <text>3-methylbut-2-enoyl-CoA + hydrogencarbonate + ATP = 3-methyl-(2E)-glutaconyl-CoA + ADP + phosphate + H(+)</text>
        <dbReference type="Rhea" id="RHEA:13589"/>
        <dbReference type="ChEBI" id="CHEBI:15378"/>
        <dbReference type="ChEBI" id="CHEBI:17544"/>
        <dbReference type="ChEBI" id="CHEBI:30616"/>
        <dbReference type="ChEBI" id="CHEBI:43474"/>
        <dbReference type="ChEBI" id="CHEBI:57344"/>
        <dbReference type="ChEBI" id="CHEBI:57346"/>
        <dbReference type="ChEBI" id="CHEBI:456216"/>
        <dbReference type="EC" id="6.4.1.4"/>
    </reaction>
</comment>
<dbReference type="AlphaFoldDB" id="A0A060TCQ4"/>
<sequence length="565" mass="61734">MIRLARCYQRGLRRPVVQLCPRMLSTNVHLDASRQMQVLPTKVDITSPEFQRKSEEMNKLVAQLESIHNHVTSHDSIPEKVRAKHLARKKLLPRDRISRLIDPGTSFLELSLLAGYEMYGKDDIRGGGIITGIGIVHGIKCMIVANDSTVKGGTYYPITVRKHLRAQEIAMENKLPCLYLSDSGGANLPHQADVFPAHNHFGRIFFQQSRMSSMGIPQLALVLGPCTAGGAYVPAMSDEAIIVRGGGHIFLAGPPLVKAATGEVVSAEDLGGGEMHSTVSGVVDYLAETEEEGIARLRQCVENLNYEVKQLPPPSGKPDVQIDEPLYPGEELGGIVGANLLEGYDVREVIARIVDGSRFSEFKHNYGTSLVCGWSEIWGHKVGILANNGPLFSESSLKGAHFINLCKKRDIPLVFLQNITGFMVGSEAERGGIAKNGAKLVTAVVGANVDKFTVIIGGSYGAGNYGMCGRAYEPRFLWTWPNSRTAVMGAEQLASVMATVGSDKDGNAQLQQRIERESEVKFGSARLWDDGVIRPQDTRHYLGRALDISRGAVKDKAVDYGIWRM</sequence>
<dbReference type="EC" id="6.4.1.4" evidence="3"/>
<evidence type="ECO:0000259" key="8">
    <source>
        <dbReference type="PROSITE" id="PS50989"/>
    </source>
</evidence>
<dbReference type="FunFam" id="3.90.226.10:FF:000046">
    <property type="entry name" value="Geranyl-CoA carboxylase beta subunit"/>
    <property type="match status" value="1"/>
</dbReference>
<evidence type="ECO:0000256" key="3">
    <source>
        <dbReference type="ARBA" id="ARBA00026116"/>
    </source>
</evidence>
<dbReference type="PhylomeDB" id="A0A060TCQ4"/>
<dbReference type="InterPro" id="IPR011762">
    <property type="entry name" value="COA_CT_N"/>
</dbReference>
<evidence type="ECO:0000256" key="2">
    <source>
        <dbReference type="ARBA" id="ARBA00025711"/>
    </source>
</evidence>
<evidence type="ECO:0000256" key="1">
    <source>
        <dbReference type="ARBA" id="ARBA00006102"/>
    </source>
</evidence>
<dbReference type="PROSITE" id="PS50980">
    <property type="entry name" value="COA_CT_NTER"/>
    <property type="match status" value="1"/>
</dbReference>
<organism evidence="9">
    <name type="scientific">Blastobotrys adeninivorans</name>
    <name type="common">Yeast</name>
    <name type="synonym">Arxula adeninivorans</name>
    <dbReference type="NCBI Taxonomy" id="409370"/>
    <lineage>
        <taxon>Eukaryota</taxon>
        <taxon>Fungi</taxon>
        <taxon>Dikarya</taxon>
        <taxon>Ascomycota</taxon>
        <taxon>Saccharomycotina</taxon>
        <taxon>Dipodascomycetes</taxon>
        <taxon>Dipodascales</taxon>
        <taxon>Trichomonascaceae</taxon>
        <taxon>Blastobotrys</taxon>
    </lineage>
</organism>
<evidence type="ECO:0000256" key="6">
    <source>
        <dbReference type="ARBA" id="ARBA00052347"/>
    </source>
</evidence>
<evidence type="ECO:0000256" key="5">
    <source>
        <dbReference type="ARBA" id="ARBA00031404"/>
    </source>
</evidence>
<dbReference type="GO" id="GO:0005739">
    <property type="term" value="C:mitochondrion"/>
    <property type="evidence" value="ECO:0007669"/>
    <property type="project" value="TreeGrafter"/>
</dbReference>
<dbReference type="InterPro" id="IPR029045">
    <property type="entry name" value="ClpP/crotonase-like_dom_sf"/>
</dbReference>